<dbReference type="Proteomes" id="UP000001299">
    <property type="component" value="Chromosome 1"/>
</dbReference>
<sequence>MKKSFFSNFRKRDVVVVVITIVAIVLLFLVIRMTRNRDRMAQQELLDSAGASETSNDTEDSESELLAGSNTAKITINEVDGKGNIELLNGDFKPISIGGYIVSANGKETIIDEGTSIDAKGLCVVQVVGIDADSDSNVIQIFNDKKELVRAISFGKLSSGTSYGCLTDGSYEVGYINSSVGESNEGSTLAESDEILLSVPSGFYEEPFDLEIIAPKDCKLFYTTDGTIPTTDSEVYESKISISRPSSTSYVYAVSDGKGYTHTSIVPKKVNRGTVINVIAVNDKNEIVSQKTASYYVGYNNDADYVGLPVLSIEVDPDEMFGFEKGIYVPGKSYYDGYIQGNMSLANYLNGNSAKAKIEYFEPCKDKTYSGDVSITIMRDERRGAEQRSMVIKAESDYPSGTGLDEFLNSSSNYLQLLSGGGDVNSKIRNYFVKGITEGTNVITRDFQPCMVFIDGEFWGMYSLATNYDEKYLGEKYGVTDKVIKVETDYIGSSEYREFYNYVVNTDFSVPENYENLKSMMDISNYIEFMCANIFIGNTIMDRGFSACVFRTEGDTGSGFNDGRWRWAINSVDNTLGNTSSFLTPYKKGDFSTPMMNTYLSPGIRDNAFFNSILQNDSFAKEFEQTMNELVENAFTREHADVVLEELNQTIGRAVYATNLRFYSNEINYYESAEKKIKSFFSARERYLDIYTKEYIGQKGNVSGKVDATDEGTEGASSEFEEMIPGENQVTDNSQVEEN</sequence>
<evidence type="ECO:0000256" key="1">
    <source>
        <dbReference type="SAM" id="MobiDB-lite"/>
    </source>
</evidence>
<gene>
    <name evidence="4" type="ordered locus">bpr_I2418</name>
</gene>
<proteinExistence type="predicted"/>
<evidence type="ECO:0000313" key="5">
    <source>
        <dbReference type="Proteomes" id="UP000001299"/>
    </source>
</evidence>
<feature type="compositionally biased region" description="Acidic residues" evidence="1">
    <location>
        <begin position="709"/>
        <end position="724"/>
    </location>
</feature>
<dbReference type="STRING" id="515622.bpr_I2418"/>
<accession>E0RZN5</accession>
<dbReference type="HOGENOM" id="CLU_008731_0_0_9"/>
<organism evidence="4 5">
    <name type="scientific">Butyrivibrio proteoclasticus (strain ATCC 51982 / DSM 14932 / B316)</name>
    <name type="common">Clostridium proteoclasticum</name>
    <dbReference type="NCBI Taxonomy" id="515622"/>
    <lineage>
        <taxon>Bacteria</taxon>
        <taxon>Bacillati</taxon>
        <taxon>Bacillota</taxon>
        <taxon>Clostridia</taxon>
        <taxon>Lachnospirales</taxon>
        <taxon>Lachnospiraceae</taxon>
        <taxon>Butyrivibrio</taxon>
    </lineage>
</organism>
<evidence type="ECO:0000259" key="3">
    <source>
        <dbReference type="Pfam" id="PF13290"/>
    </source>
</evidence>
<keyword evidence="2" id="KW-0472">Membrane</keyword>
<dbReference type="InterPro" id="IPR014867">
    <property type="entry name" value="Spore_coat_CotH_CotH2/3/7"/>
</dbReference>
<feature type="transmembrane region" description="Helical" evidence="2">
    <location>
        <begin position="12"/>
        <end position="31"/>
    </location>
</feature>
<name>E0RZN5_BUTPB</name>
<protein>
    <submittedName>
        <fullName evidence="4">CotH family protein</fullName>
    </submittedName>
</protein>
<dbReference type="AlphaFoldDB" id="E0RZN5"/>
<dbReference type="RefSeq" id="WP_013281804.1">
    <property type="nucleotide sequence ID" value="NC_014387.1"/>
</dbReference>
<dbReference type="EMBL" id="CP001810">
    <property type="protein sequence ID" value="ADL35151.1"/>
    <property type="molecule type" value="Genomic_DNA"/>
</dbReference>
<keyword evidence="2" id="KW-1133">Transmembrane helix</keyword>
<dbReference type="eggNOG" id="COG5337">
    <property type="taxonomic scope" value="Bacteria"/>
</dbReference>
<evidence type="ECO:0000313" key="4">
    <source>
        <dbReference type="EMBL" id="ADL35151.1"/>
    </source>
</evidence>
<dbReference type="Pfam" id="PF13290">
    <property type="entry name" value="CHB_HEX_C_1"/>
    <property type="match status" value="1"/>
</dbReference>
<feature type="compositionally biased region" description="Polar residues" evidence="1">
    <location>
        <begin position="728"/>
        <end position="739"/>
    </location>
</feature>
<dbReference type="KEGG" id="bpb:bpr_I2418"/>
<reference evidence="4 5" key="1">
    <citation type="journal article" date="2010" name="PLoS ONE">
        <title>The glycobiome of the rumen bacterium Butyrivibrio proteoclasticus B316(T) highlights adaptation to a polysaccharide-rich environment.</title>
        <authorList>
            <person name="Kelly W.J."/>
            <person name="Leahy S.C."/>
            <person name="Altermann E."/>
            <person name="Yeoman C.J."/>
            <person name="Dunne J.C."/>
            <person name="Kong Z."/>
            <person name="Pacheco D.M."/>
            <person name="Li D."/>
            <person name="Noel S.J."/>
            <person name="Moon C.D."/>
            <person name="Cookson A.L."/>
            <person name="Attwood G.T."/>
        </authorList>
    </citation>
    <scope>NUCLEOTIDE SEQUENCE [LARGE SCALE GENOMIC DNA]</scope>
    <source>
        <strain evidence="5">ATCC 51982 / DSM 14932 / B316</strain>
    </source>
</reference>
<keyword evidence="5" id="KW-1185">Reference proteome</keyword>
<dbReference type="Pfam" id="PF08757">
    <property type="entry name" value="CotH"/>
    <property type="match status" value="1"/>
</dbReference>
<evidence type="ECO:0000256" key="2">
    <source>
        <dbReference type="SAM" id="Phobius"/>
    </source>
</evidence>
<dbReference type="InterPro" id="IPR059177">
    <property type="entry name" value="GH29D-like_dom"/>
</dbReference>
<feature type="domain" description="GH29D-like beta-sandwich" evidence="3">
    <location>
        <begin position="200"/>
        <end position="257"/>
    </location>
</feature>
<keyword evidence="2" id="KW-0812">Transmembrane</keyword>
<feature type="region of interest" description="Disordered" evidence="1">
    <location>
        <begin position="703"/>
        <end position="739"/>
    </location>
</feature>